<dbReference type="InterPro" id="IPR015500">
    <property type="entry name" value="Peptidase_S8_subtilisin-rel"/>
</dbReference>
<dbReference type="Pfam" id="PF22352">
    <property type="entry name" value="K319L-like_PKD"/>
    <property type="match status" value="1"/>
</dbReference>
<evidence type="ECO:0000256" key="5">
    <source>
        <dbReference type="ARBA" id="ARBA00022801"/>
    </source>
</evidence>
<evidence type="ECO:0000256" key="4">
    <source>
        <dbReference type="ARBA" id="ARBA00022729"/>
    </source>
</evidence>
<dbReference type="SUPFAM" id="SSF52025">
    <property type="entry name" value="PA domain"/>
    <property type="match status" value="1"/>
</dbReference>
<dbReference type="InterPro" id="IPR020008">
    <property type="entry name" value="GlyGly_CTERM"/>
</dbReference>
<keyword evidence="2" id="KW-0964">Secreted</keyword>
<dbReference type="PROSITE" id="PS51892">
    <property type="entry name" value="SUBTILASE"/>
    <property type="match status" value="1"/>
</dbReference>
<evidence type="ECO:0000256" key="2">
    <source>
        <dbReference type="ARBA" id="ARBA00022525"/>
    </source>
</evidence>
<dbReference type="PANTHER" id="PTHR10795">
    <property type="entry name" value="PROPROTEIN CONVERTASE SUBTILISIN/KEXIN"/>
    <property type="match status" value="1"/>
</dbReference>
<proteinExistence type="inferred from homology"/>
<dbReference type="InterPro" id="IPR045051">
    <property type="entry name" value="SBT"/>
</dbReference>
<feature type="active site" description="Charge relay system" evidence="8">
    <location>
        <position position="221"/>
    </location>
</feature>
<dbReference type="InterPro" id="IPR023828">
    <property type="entry name" value="Peptidase_S8_Ser-AS"/>
</dbReference>
<dbReference type="Pfam" id="PF02225">
    <property type="entry name" value="PA"/>
    <property type="match status" value="1"/>
</dbReference>
<evidence type="ECO:0000313" key="16">
    <source>
        <dbReference type="Proteomes" id="UP000829384"/>
    </source>
</evidence>
<evidence type="ECO:0000259" key="11">
    <source>
        <dbReference type="Pfam" id="PF00082"/>
    </source>
</evidence>
<feature type="domain" description="Inhibitor I9" evidence="14">
    <location>
        <begin position="69"/>
        <end position="185"/>
    </location>
</feature>
<dbReference type="EMBL" id="JACSDI010000011">
    <property type="protein sequence ID" value="MCG9965105.1"/>
    <property type="molecule type" value="Genomic_DNA"/>
</dbReference>
<dbReference type="InterPro" id="IPR036852">
    <property type="entry name" value="Peptidase_S8/S53_dom_sf"/>
</dbReference>
<dbReference type="InterPro" id="IPR000209">
    <property type="entry name" value="Peptidase_S8/S53_dom"/>
</dbReference>
<dbReference type="Gene3D" id="2.60.40.10">
    <property type="entry name" value="Immunoglobulins"/>
    <property type="match status" value="1"/>
</dbReference>
<keyword evidence="7" id="KW-0325">Glycoprotein</keyword>
<dbReference type="Gene3D" id="3.40.50.200">
    <property type="entry name" value="Peptidase S8/S53 domain"/>
    <property type="match status" value="1"/>
</dbReference>
<comment type="caution">
    <text evidence="15">The sequence shown here is derived from an EMBL/GenBank/DDBJ whole genome shotgun (WGS) entry which is preliminary data.</text>
</comment>
<keyword evidence="3 8" id="KW-0645">Protease</keyword>
<dbReference type="PRINTS" id="PR00723">
    <property type="entry name" value="SUBTILISIN"/>
</dbReference>
<dbReference type="NCBIfam" id="TIGR03501">
    <property type="entry name" value="GlyGly_CTERM"/>
    <property type="match status" value="1"/>
</dbReference>
<accession>A0ABS9QXL6</accession>
<evidence type="ECO:0000256" key="7">
    <source>
        <dbReference type="ARBA" id="ARBA00023180"/>
    </source>
</evidence>
<evidence type="ECO:0000256" key="10">
    <source>
        <dbReference type="SAM" id="SignalP"/>
    </source>
</evidence>
<dbReference type="RefSeq" id="WP_240131631.1">
    <property type="nucleotide sequence ID" value="NZ_JACSDI010000011.1"/>
</dbReference>
<dbReference type="InterPro" id="IPR007280">
    <property type="entry name" value="Peptidase_C_arc/bac"/>
</dbReference>
<keyword evidence="4 10" id="KW-0732">Signal</keyword>
<evidence type="ECO:0000313" key="15">
    <source>
        <dbReference type="EMBL" id="MCG9965105.1"/>
    </source>
</evidence>
<evidence type="ECO:0000256" key="1">
    <source>
        <dbReference type="ARBA" id="ARBA00011073"/>
    </source>
</evidence>
<keyword evidence="6 8" id="KW-0720">Serine protease</keyword>
<dbReference type="Gene3D" id="3.50.30.30">
    <property type="match status" value="1"/>
</dbReference>
<evidence type="ECO:0000256" key="8">
    <source>
        <dbReference type="PROSITE-ProRule" id="PRU01240"/>
    </source>
</evidence>
<evidence type="ECO:0000256" key="6">
    <source>
        <dbReference type="ARBA" id="ARBA00022825"/>
    </source>
</evidence>
<feature type="domain" description="Peptidase S8/S53" evidence="11">
    <location>
        <begin position="212"/>
        <end position="693"/>
    </location>
</feature>
<dbReference type="InterPro" id="IPR023827">
    <property type="entry name" value="Peptidase_S8_Asp-AS"/>
</dbReference>
<feature type="active site" description="Charge relay system" evidence="8">
    <location>
        <position position="300"/>
    </location>
</feature>
<feature type="domain" description="PA" evidence="12">
    <location>
        <begin position="498"/>
        <end position="575"/>
    </location>
</feature>
<dbReference type="InterPro" id="IPR046450">
    <property type="entry name" value="PA_dom_sf"/>
</dbReference>
<dbReference type="Pfam" id="PF04151">
    <property type="entry name" value="PPC"/>
    <property type="match status" value="1"/>
</dbReference>
<keyword evidence="16" id="KW-1185">Reference proteome</keyword>
<dbReference type="PROSITE" id="PS00137">
    <property type="entry name" value="SUBTILASE_HIS"/>
    <property type="match status" value="1"/>
</dbReference>
<feature type="domain" description="Peptidase C-terminal archaeal/bacterial" evidence="13">
    <location>
        <begin position="909"/>
        <end position="979"/>
    </location>
</feature>
<evidence type="ECO:0000259" key="14">
    <source>
        <dbReference type="Pfam" id="PF05922"/>
    </source>
</evidence>
<comment type="similarity">
    <text evidence="1 8 9">Belongs to the peptidase S8 family.</text>
</comment>
<dbReference type="CDD" id="cd04852">
    <property type="entry name" value="Peptidases_S8_3"/>
    <property type="match status" value="1"/>
</dbReference>
<dbReference type="InterPro" id="IPR013783">
    <property type="entry name" value="Ig-like_fold"/>
</dbReference>
<feature type="chain" id="PRO_5046819853" evidence="10">
    <location>
        <begin position="21"/>
        <end position="1300"/>
    </location>
</feature>
<dbReference type="Pfam" id="PF05922">
    <property type="entry name" value="Inhibitor_I9"/>
    <property type="match status" value="1"/>
</dbReference>
<dbReference type="Pfam" id="PF00082">
    <property type="entry name" value="Peptidase_S8"/>
    <property type="match status" value="1"/>
</dbReference>
<protein>
    <submittedName>
        <fullName evidence="15">S8 family serine peptidase</fullName>
    </submittedName>
</protein>
<evidence type="ECO:0000259" key="12">
    <source>
        <dbReference type="Pfam" id="PF02225"/>
    </source>
</evidence>
<feature type="signal peptide" evidence="10">
    <location>
        <begin position="1"/>
        <end position="20"/>
    </location>
</feature>
<dbReference type="InterPro" id="IPR003137">
    <property type="entry name" value="PA_domain"/>
</dbReference>
<dbReference type="Proteomes" id="UP000829384">
    <property type="component" value="Unassembled WGS sequence"/>
</dbReference>
<dbReference type="Gene3D" id="3.30.70.80">
    <property type="entry name" value="Peptidase S8 propeptide/proteinase inhibitor I9"/>
    <property type="match status" value="1"/>
</dbReference>
<evidence type="ECO:0000256" key="3">
    <source>
        <dbReference type="ARBA" id="ARBA00022670"/>
    </source>
</evidence>
<dbReference type="Gene3D" id="2.60.120.380">
    <property type="match status" value="1"/>
</dbReference>
<organism evidence="15 16">
    <name type="scientific">Shewanella cutis</name>
    <dbReference type="NCBI Taxonomy" id="2766780"/>
    <lineage>
        <taxon>Bacteria</taxon>
        <taxon>Pseudomonadati</taxon>
        <taxon>Pseudomonadota</taxon>
        <taxon>Gammaproteobacteria</taxon>
        <taxon>Alteromonadales</taxon>
        <taxon>Shewanellaceae</taxon>
        <taxon>Shewanella</taxon>
    </lineage>
</organism>
<dbReference type="SUPFAM" id="SSF52743">
    <property type="entry name" value="Subtilisin-like"/>
    <property type="match status" value="1"/>
</dbReference>
<dbReference type="InterPro" id="IPR034197">
    <property type="entry name" value="Peptidases_S8_3"/>
</dbReference>
<reference evidence="15 16" key="1">
    <citation type="submission" date="2020-08" db="EMBL/GenBank/DDBJ databases">
        <title>Whole genome sequence of Shewanella sp strain PS-2.</title>
        <authorList>
            <person name="Das S.K."/>
        </authorList>
    </citation>
    <scope>NUCLEOTIDE SEQUENCE [LARGE SCALE GENOMIC DNA]</scope>
    <source>
        <strain evidence="15 16">PS-2</strain>
    </source>
</reference>
<evidence type="ECO:0000256" key="9">
    <source>
        <dbReference type="RuleBase" id="RU003355"/>
    </source>
</evidence>
<dbReference type="InterPro" id="IPR010259">
    <property type="entry name" value="S8pro/Inhibitor_I9"/>
</dbReference>
<evidence type="ECO:0000259" key="13">
    <source>
        <dbReference type="Pfam" id="PF04151"/>
    </source>
</evidence>
<keyword evidence="5 8" id="KW-0378">Hydrolase</keyword>
<dbReference type="PROSITE" id="PS00136">
    <property type="entry name" value="SUBTILASE_ASP"/>
    <property type="match status" value="1"/>
</dbReference>
<dbReference type="PROSITE" id="PS00138">
    <property type="entry name" value="SUBTILASE_SER"/>
    <property type="match status" value="1"/>
</dbReference>
<dbReference type="CDD" id="cd04818">
    <property type="entry name" value="PA_subtilisin_1"/>
    <property type="match status" value="1"/>
</dbReference>
<dbReference type="InterPro" id="IPR022398">
    <property type="entry name" value="Peptidase_S8_His-AS"/>
</dbReference>
<name>A0ABS9QXL6_9GAMM</name>
<sequence length="1300" mass="137406">MKTKIALAVSMALLSSAANAQTVLSHSGETVQFDISPELAASTVRGSLSIEANEVKFVPEADLDDSEYTYIVRLRDSAAANYQGEIAGFKATSPQHSSSRVSSQFSGNVKLDVAKPEVKNYVSYLKVKQNRFLTNASAAIGSPIEALTTYQYALNGMAIRMTQAQAIKMAELPEVVFIERERIEQLETDVSQSLIGSPKIWDGSATGTKAMGEGVIVGIIDSGINSDHASFADIGGDGYDHRNPLGQGIYIGDCKTDFTSMCNDKLIGVRSYSEITNNYDDAKVFGDKPPAKNGEDYGGHGSHVASTAAGNILLNVPYVQGEAGKLEGEGISTDIKFAQISGVAPHANIIAYQICNPGNAGDTYSGCPTAPILKAIDDSIKDGVDVLNFSISGGGNPWNSATEQGFLAARNAGIFTAVAAGNTRPSTATSAAITQTPYSTPKNAPWYTSVANSTHDRDIVSAVEFNGKNYSFTAGSGPALTEVLSGIPVYAGSLDSTNFEACKAFATDAFKGKIAVIKRGGCTFDVKVAAALNAGAKGVVVFNREGEDNTRLSMSGLEKLNIPAVFIGNTDGLALIDAITANPSLELVISPLPKVVTKEADVLNASSLIGPNATNDVLVPFVAAPGTDIYAAYADQQFGHDKTGTDPADFTLMSGTSMASPHVAGAGALLKSLHKDWTPDQIRSALMLTATTAQAMKKADAKTIADPFDVGAGRIRVDLAAKTGLVMDELALSYDIANPAKGGDPRKLNIPSMADSRCIDNCTWTRTVTATADGTWTAKGVAVTDKLVVTASPERFSLKKGQSQVITVTANVAEVGENWGFGNLVLESDAFPTASMPIAAKIAKRDLPTALNILVARDADERNFNHLKAIDMPGVSAKVTALALSDTLESRVKQDSDNNSAFDNLEDGVKVFTFNVEDNALFFNVSIGETTSPDLDMFVFLDKKDGSKLSRVGSSALNGSKERVSIKNPVKGQYIVIVQNYEASAANAEDTFSLKQVTLYNGVGDNLTAALSGDSKDFSINLAWKQAMLVGSDGLAQLTLTSSDEKVAPVAIPLLFERTIDDVLPPLGSTISSELTPGVPKVIKTRIAANSTPETRVYTLEAQIPEGHEVANISHKGVHQANKISWTIDMASAAAAQDITFELVPRKASQENQLILTNKVNNSSAEILKQEYQFDVTEVAPVAMIAAPASVQEGKPLFIDASKSADANNDPLTYKWTQLGGTSFNFDPTAAKLNLVAPNVDGAAQTVSFQLTVSDNHGNRDSSVVSVSITDTPPKKDDGGALGWLSLLLLPFAFGRRKLR</sequence>
<feature type="active site" description="Charge relay system" evidence="8">
    <location>
        <position position="657"/>
    </location>
</feature>
<dbReference type="InterPro" id="IPR037045">
    <property type="entry name" value="S8pro/Inhibitor_I9_sf"/>
</dbReference>
<gene>
    <name evidence="15" type="ORF">H9J30_14460</name>
</gene>